<proteinExistence type="predicted"/>
<organism evidence="1 2">
    <name type="scientific">Burkholderia oklahomensis</name>
    <dbReference type="NCBI Taxonomy" id="342113"/>
    <lineage>
        <taxon>Bacteria</taxon>
        <taxon>Pseudomonadati</taxon>
        <taxon>Pseudomonadota</taxon>
        <taxon>Betaproteobacteria</taxon>
        <taxon>Burkholderiales</taxon>
        <taxon>Burkholderiaceae</taxon>
        <taxon>Burkholderia</taxon>
        <taxon>pseudomallei group</taxon>
    </lineage>
</organism>
<accession>A0AAI8FQJ1</accession>
<reference evidence="1 2" key="1">
    <citation type="submission" date="2014-06" db="EMBL/GenBank/DDBJ databases">
        <authorList>
            <person name="Bishop-Lilly K.A."/>
            <person name="Broomall S.M."/>
            <person name="Chain P.S."/>
            <person name="Chertkov O."/>
            <person name="Coyne S.R."/>
            <person name="Daligault H.E."/>
            <person name="Davenport K.W."/>
            <person name="Erkkila T."/>
            <person name="Frey K.G."/>
            <person name="Gibbons H.S."/>
            <person name="Gu W."/>
            <person name="Jaissle J."/>
            <person name="Johnson S.L."/>
            <person name="Koroleva G.I."/>
            <person name="Ladner J.T."/>
            <person name="Lo C.-C."/>
            <person name="Minogue T.D."/>
            <person name="Munk C."/>
            <person name="Palacios G.F."/>
            <person name="Redden C.L."/>
            <person name="Rosenzweig C.N."/>
            <person name="Scholz M.B."/>
            <person name="Teshima H."/>
            <person name="Xu Y."/>
        </authorList>
    </citation>
    <scope>NUCLEOTIDE SEQUENCE [LARGE SCALE GENOMIC DNA]</scope>
    <source>
        <strain evidence="1 2">EO147</strain>
    </source>
</reference>
<protein>
    <submittedName>
        <fullName evidence="1">Uncharacterized protein</fullName>
    </submittedName>
</protein>
<name>A0AAI8FQJ1_9BURK</name>
<dbReference type="AlphaFoldDB" id="A0AAI8FQJ1"/>
<evidence type="ECO:0000313" key="2">
    <source>
        <dbReference type="Proteomes" id="UP000029424"/>
    </source>
</evidence>
<dbReference type="Proteomes" id="UP000029424">
    <property type="component" value="Chromosome 2"/>
</dbReference>
<evidence type="ECO:0000313" key="1">
    <source>
        <dbReference type="EMBL" id="AIO69736.1"/>
    </source>
</evidence>
<dbReference type="KEGG" id="bok:DM82_4044"/>
<sequence length="101" mass="11568">MVISVVTLVLVIVGLVIAMMYVRVYDGGDGICPDMTRQEIKSNIVKYAYRNNKNPKVDFDEDFLYLNDVAQWKVPYKVNGHRYVAKMTCKGWVVDNVGPYD</sequence>
<dbReference type="EMBL" id="CP008727">
    <property type="protein sequence ID" value="AIO69736.1"/>
    <property type="molecule type" value="Genomic_DNA"/>
</dbReference>
<keyword evidence="2" id="KW-1185">Reference proteome</keyword>
<dbReference type="RefSeq" id="WP_010110805.1">
    <property type="nucleotide sequence ID" value="NZ_CADEQG010000001.1"/>
</dbReference>
<gene>
    <name evidence="1" type="ORF">DM82_4044</name>
</gene>
<dbReference type="GeneID" id="62345320"/>